<dbReference type="SUPFAM" id="SSF53448">
    <property type="entry name" value="Nucleotide-diphospho-sugar transferases"/>
    <property type="match status" value="1"/>
</dbReference>
<proteinExistence type="inferred from homology"/>
<dbReference type="Proteomes" id="UP000231503">
    <property type="component" value="Unassembled WGS sequence"/>
</dbReference>
<gene>
    <name evidence="5" type="ORF">COU47_04330</name>
</gene>
<comment type="caution">
    <text evidence="5">The sequence shown here is derived from an EMBL/GenBank/DDBJ whole genome shotgun (WGS) entry which is preliminary data.</text>
</comment>
<dbReference type="EMBL" id="PFCO01000009">
    <property type="protein sequence ID" value="PIR69290.1"/>
    <property type="molecule type" value="Genomic_DNA"/>
</dbReference>
<feature type="domain" description="Glycosyltransferase 2-like" evidence="4">
    <location>
        <begin position="24"/>
        <end position="192"/>
    </location>
</feature>
<dbReference type="Gene3D" id="3.90.550.10">
    <property type="entry name" value="Spore Coat Polysaccharide Biosynthesis Protein SpsA, Chain A"/>
    <property type="match status" value="1"/>
</dbReference>
<evidence type="ECO:0000313" key="6">
    <source>
        <dbReference type="Proteomes" id="UP000231503"/>
    </source>
</evidence>
<sequence>MITTHPTTKYRHVMRQENTLPTVTVAVSALNEKKNITAFLESVFIQREMGFVLERVIIISDGSTDNTVAYARALPDARVEVWEHSERIGKSSRLNELYAVVTSDILVQSDADVVFAHPYVIRDIIAPLIFEKGVGMCGGHPTPVQANTFTEKAVNLTAEAYIPLRKTLRGGNNVLSVDGRILAYKKELIKKITVPEDMIANDMYTYFCCLTKGYAYRYVRSAVVYYRSPMDMKDQIRQNTRFASAPARMKRHFSEALVSYEYHIPRRVILPRMIKVCLRHPILAGYIFVVNQYCKIKALFVEKHLTARWNMAWSTKRIHYNKK</sequence>
<keyword evidence="2" id="KW-0328">Glycosyltransferase</keyword>
<evidence type="ECO:0000256" key="3">
    <source>
        <dbReference type="ARBA" id="ARBA00022679"/>
    </source>
</evidence>
<evidence type="ECO:0000256" key="2">
    <source>
        <dbReference type="ARBA" id="ARBA00022676"/>
    </source>
</evidence>
<dbReference type="InterPro" id="IPR029044">
    <property type="entry name" value="Nucleotide-diphossugar_trans"/>
</dbReference>
<evidence type="ECO:0000256" key="1">
    <source>
        <dbReference type="ARBA" id="ARBA00006739"/>
    </source>
</evidence>
<comment type="similarity">
    <text evidence="1">Belongs to the glycosyltransferase 2 family.</text>
</comment>
<keyword evidence="3" id="KW-0808">Transferase</keyword>
<dbReference type="PANTHER" id="PTHR43630">
    <property type="entry name" value="POLY-BETA-1,6-N-ACETYL-D-GLUCOSAMINE SYNTHASE"/>
    <property type="match status" value="1"/>
</dbReference>
<reference evidence="6" key="1">
    <citation type="submission" date="2017-09" db="EMBL/GenBank/DDBJ databases">
        <title>Depth-based differentiation of microbial function through sediment-hosted aquifers and enrichment of novel symbionts in the deep terrestrial subsurface.</title>
        <authorList>
            <person name="Probst A.J."/>
            <person name="Ladd B."/>
            <person name="Jarett J.K."/>
            <person name="Geller-Mcgrath D.E."/>
            <person name="Sieber C.M.K."/>
            <person name="Emerson J.B."/>
            <person name="Anantharaman K."/>
            <person name="Thomas B.C."/>
            <person name="Malmstrom R."/>
            <person name="Stieglmeier M."/>
            <person name="Klingl A."/>
            <person name="Woyke T."/>
            <person name="Ryan C.M."/>
            <person name="Banfield J.F."/>
        </authorList>
    </citation>
    <scope>NUCLEOTIDE SEQUENCE [LARGE SCALE GENOMIC DNA]</scope>
</reference>
<evidence type="ECO:0000259" key="4">
    <source>
        <dbReference type="Pfam" id="PF00535"/>
    </source>
</evidence>
<name>A0A2H0TCK1_9BACT</name>
<dbReference type="InterPro" id="IPR001173">
    <property type="entry name" value="Glyco_trans_2-like"/>
</dbReference>
<organism evidence="5 6">
    <name type="scientific">Candidatus Niyogibacteria bacterium CG10_big_fil_rev_8_21_14_0_10_46_36</name>
    <dbReference type="NCBI Taxonomy" id="1974726"/>
    <lineage>
        <taxon>Bacteria</taxon>
        <taxon>Candidatus Niyogiibacteriota</taxon>
    </lineage>
</organism>
<protein>
    <recommendedName>
        <fullName evidence="4">Glycosyltransferase 2-like domain-containing protein</fullName>
    </recommendedName>
</protein>
<dbReference type="GO" id="GO:0016757">
    <property type="term" value="F:glycosyltransferase activity"/>
    <property type="evidence" value="ECO:0007669"/>
    <property type="project" value="UniProtKB-KW"/>
</dbReference>
<evidence type="ECO:0000313" key="5">
    <source>
        <dbReference type="EMBL" id="PIR69290.1"/>
    </source>
</evidence>
<dbReference type="AlphaFoldDB" id="A0A2H0TCK1"/>
<dbReference type="Pfam" id="PF00535">
    <property type="entry name" value="Glycos_transf_2"/>
    <property type="match status" value="1"/>
</dbReference>
<dbReference type="PANTHER" id="PTHR43630:SF1">
    <property type="entry name" value="POLY-BETA-1,6-N-ACETYL-D-GLUCOSAMINE SYNTHASE"/>
    <property type="match status" value="1"/>
</dbReference>
<accession>A0A2H0TCK1</accession>